<evidence type="ECO:0000313" key="5">
    <source>
        <dbReference type="Proteomes" id="UP000247810"/>
    </source>
</evidence>
<evidence type="ECO:0000256" key="1">
    <source>
        <dbReference type="ARBA" id="ARBA00006328"/>
    </source>
</evidence>
<dbReference type="CDD" id="cd05251">
    <property type="entry name" value="NmrA_like_SDR_a"/>
    <property type="match status" value="1"/>
</dbReference>
<dbReference type="AlphaFoldDB" id="A0A319D2T1"/>
<evidence type="ECO:0000256" key="2">
    <source>
        <dbReference type="ARBA" id="ARBA00022857"/>
    </source>
</evidence>
<keyword evidence="5" id="KW-1185">Reference proteome</keyword>
<dbReference type="InterPro" id="IPR051164">
    <property type="entry name" value="NmrA-like_oxidored"/>
</dbReference>
<organism evidence="4 5">
    <name type="scientific">Aspergillus ellipticus CBS 707.79</name>
    <dbReference type="NCBI Taxonomy" id="1448320"/>
    <lineage>
        <taxon>Eukaryota</taxon>
        <taxon>Fungi</taxon>
        <taxon>Dikarya</taxon>
        <taxon>Ascomycota</taxon>
        <taxon>Pezizomycotina</taxon>
        <taxon>Eurotiomycetes</taxon>
        <taxon>Eurotiomycetidae</taxon>
        <taxon>Eurotiales</taxon>
        <taxon>Aspergillaceae</taxon>
        <taxon>Aspergillus</taxon>
        <taxon>Aspergillus subgen. Circumdati</taxon>
    </lineage>
</organism>
<dbReference type="InterPro" id="IPR036291">
    <property type="entry name" value="NAD(P)-bd_dom_sf"/>
</dbReference>
<dbReference type="GO" id="GO:0005634">
    <property type="term" value="C:nucleus"/>
    <property type="evidence" value="ECO:0007669"/>
    <property type="project" value="TreeGrafter"/>
</dbReference>
<evidence type="ECO:0000259" key="3">
    <source>
        <dbReference type="Pfam" id="PF05368"/>
    </source>
</evidence>
<dbReference type="EMBL" id="KZ826067">
    <property type="protein sequence ID" value="PYH88777.1"/>
    <property type="molecule type" value="Genomic_DNA"/>
</dbReference>
<dbReference type="Gene3D" id="3.40.50.720">
    <property type="entry name" value="NAD(P)-binding Rossmann-like Domain"/>
    <property type="match status" value="1"/>
</dbReference>
<reference evidence="4 5" key="1">
    <citation type="submission" date="2018-02" db="EMBL/GenBank/DDBJ databases">
        <title>The genomes of Aspergillus section Nigri reveals drivers in fungal speciation.</title>
        <authorList>
            <consortium name="DOE Joint Genome Institute"/>
            <person name="Vesth T.C."/>
            <person name="Nybo J."/>
            <person name="Theobald S."/>
            <person name="Brandl J."/>
            <person name="Frisvad J.C."/>
            <person name="Nielsen K.F."/>
            <person name="Lyhne E.K."/>
            <person name="Kogle M.E."/>
            <person name="Kuo A."/>
            <person name="Riley R."/>
            <person name="Clum A."/>
            <person name="Nolan M."/>
            <person name="Lipzen A."/>
            <person name="Salamov A."/>
            <person name="Henrissat B."/>
            <person name="Wiebenga A."/>
            <person name="De vries R.P."/>
            <person name="Grigoriev I.V."/>
            <person name="Mortensen U.H."/>
            <person name="Andersen M.R."/>
            <person name="Baker S.E."/>
        </authorList>
    </citation>
    <scope>NUCLEOTIDE SEQUENCE [LARGE SCALE GENOMIC DNA]</scope>
    <source>
        <strain evidence="4 5">CBS 707.79</strain>
    </source>
</reference>
<protein>
    <submittedName>
        <fullName evidence="4">NAD(P)-binding protein</fullName>
    </submittedName>
</protein>
<comment type="similarity">
    <text evidence="1">Belongs to the NmrA-type oxidoreductase family.</text>
</comment>
<dbReference type="Pfam" id="PF05368">
    <property type="entry name" value="NmrA"/>
    <property type="match status" value="1"/>
</dbReference>
<name>A0A319D2T1_9EURO</name>
<keyword evidence="2" id="KW-0521">NADP</keyword>
<dbReference type="Gene3D" id="3.90.25.10">
    <property type="entry name" value="UDP-galactose 4-epimerase, domain 1"/>
    <property type="match status" value="1"/>
</dbReference>
<feature type="domain" description="NmrA-like" evidence="3">
    <location>
        <begin position="2"/>
        <end position="304"/>
    </location>
</feature>
<dbReference type="PANTHER" id="PTHR42748:SF11">
    <property type="entry name" value="NMRA-LIKE DOMAIN-CONTAINING PROTEIN"/>
    <property type="match status" value="1"/>
</dbReference>
<accession>A0A319D2T1</accession>
<evidence type="ECO:0000313" key="4">
    <source>
        <dbReference type="EMBL" id="PYH88777.1"/>
    </source>
</evidence>
<dbReference type="InterPro" id="IPR008030">
    <property type="entry name" value="NmrA-like"/>
</dbReference>
<dbReference type="SUPFAM" id="SSF51735">
    <property type="entry name" value="NAD(P)-binding Rossmann-fold domains"/>
    <property type="match status" value="1"/>
</dbReference>
<sequence>MSKILAIFGATGHQGSSVLHYVLNDPELFQTYKIRAITRDLNTSKAQQLSQKVEVVAADFQDLSSIETALTGAHSIFLMTPPSFGPNALDDEYNNVKLVADIAVHRGVDYLIFSTLPGIRAMSHGKYTKVTPFDAKAEAEAYIRTLPIKSAFYCPAGFMENFQSQPFLNPRPAADGTWVLSRCAGPTTRFPWISAVADSGKVVGAILAEPGKYEGKTFCAAGGLYSMVEMAEALSKASGKKVVYRQILAEELRGFFPLPGLADMFIEGFEFYETVGYFGPGTEELVAWSRENTRGELTSFEGFLERNVVEF</sequence>
<dbReference type="STRING" id="1448320.A0A319D2T1"/>
<dbReference type="Proteomes" id="UP000247810">
    <property type="component" value="Unassembled WGS sequence"/>
</dbReference>
<gene>
    <name evidence="4" type="ORF">BO71DRAFT_403604</name>
</gene>
<dbReference type="OrthoDB" id="3358371at2759"/>
<dbReference type="PANTHER" id="PTHR42748">
    <property type="entry name" value="NITROGEN METABOLITE REPRESSION PROTEIN NMRA FAMILY MEMBER"/>
    <property type="match status" value="1"/>
</dbReference>
<dbReference type="VEuPathDB" id="FungiDB:BO71DRAFT_403604"/>
<proteinExistence type="inferred from homology"/>